<dbReference type="EMBL" id="JBBNAG010000003">
    <property type="protein sequence ID" value="KAK9148642.1"/>
    <property type="molecule type" value="Genomic_DNA"/>
</dbReference>
<feature type="region of interest" description="Disordered" evidence="1">
    <location>
        <begin position="153"/>
        <end position="267"/>
    </location>
</feature>
<evidence type="ECO:0000313" key="2">
    <source>
        <dbReference type="EMBL" id="KAK9148642.1"/>
    </source>
</evidence>
<feature type="compositionally biased region" description="Acidic residues" evidence="1">
    <location>
        <begin position="257"/>
        <end position="267"/>
    </location>
</feature>
<reference evidence="2 3" key="1">
    <citation type="submission" date="2024-01" db="EMBL/GenBank/DDBJ databases">
        <title>Genome assemblies of Stephania.</title>
        <authorList>
            <person name="Yang L."/>
        </authorList>
    </citation>
    <scope>NUCLEOTIDE SEQUENCE [LARGE SCALE GENOMIC DNA]</scope>
    <source>
        <strain evidence="2">JXDWG</strain>
        <tissue evidence="2">Leaf</tissue>
    </source>
</reference>
<evidence type="ECO:0000313" key="3">
    <source>
        <dbReference type="Proteomes" id="UP001419268"/>
    </source>
</evidence>
<feature type="compositionally biased region" description="Gly residues" evidence="1">
    <location>
        <begin position="158"/>
        <end position="169"/>
    </location>
</feature>
<proteinExistence type="predicted"/>
<keyword evidence="3" id="KW-1185">Reference proteome</keyword>
<dbReference type="Proteomes" id="UP001419268">
    <property type="component" value="Unassembled WGS sequence"/>
</dbReference>
<gene>
    <name evidence="2" type="ORF">Scep_007399</name>
</gene>
<accession>A0AAP0PLR8</accession>
<protein>
    <submittedName>
        <fullName evidence="2">Uncharacterized protein</fullName>
    </submittedName>
</protein>
<name>A0AAP0PLR8_9MAGN</name>
<sequence length="295" mass="32186">MLSSGYTSSAMQRNTSARPSHLGLSIAAHLLDFFLNVSSVARIRLCFVESNIQAMLSNEINKKVFAFRRGCRRSEKCARRLLQENERDELKVMVWREVTKTACYHGHVGIHLLESRGNPRVAEETRNSVKKEPKRAAVCGAAGSNARRTIARASNVGGTAGRGSGGTRGRGALMVASGGKNVRAAAKSNGTRGGGNEGRTAEPEEKNAQRQRRRRRRTRSDNGAGLQSRAWAASRGRRALQRNDRAGESRSTSTMTVDDDSDDGGEACAAAEEEDGLVVNPFRVATDQRQTWICR</sequence>
<evidence type="ECO:0000256" key="1">
    <source>
        <dbReference type="SAM" id="MobiDB-lite"/>
    </source>
</evidence>
<organism evidence="2 3">
    <name type="scientific">Stephania cephalantha</name>
    <dbReference type="NCBI Taxonomy" id="152367"/>
    <lineage>
        <taxon>Eukaryota</taxon>
        <taxon>Viridiplantae</taxon>
        <taxon>Streptophyta</taxon>
        <taxon>Embryophyta</taxon>
        <taxon>Tracheophyta</taxon>
        <taxon>Spermatophyta</taxon>
        <taxon>Magnoliopsida</taxon>
        <taxon>Ranunculales</taxon>
        <taxon>Menispermaceae</taxon>
        <taxon>Menispermoideae</taxon>
        <taxon>Cissampelideae</taxon>
        <taxon>Stephania</taxon>
    </lineage>
</organism>
<feature type="compositionally biased region" description="Basic and acidic residues" evidence="1">
    <location>
        <begin position="199"/>
        <end position="208"/>
    </location>
</feature>
<comment type="caution">
    <text evidence="2">The sequence shown here is derived from an EMBL/GenBank/DDBJ whole genome shotgun (WGS) entry which is preliminary data.</text>
</comment>
<feature type="compositionally biased region" description="Basic residues" evidence="1">
    <location>
        <begin position="209"/>
        <end position="218"/>
    </location>
</feature>
<dbReference type="AlphaFoldDB" id="A0AAP0PLR8"/>